<dbReference type="PANTHER" id="PTHR45724">
    <property type="entry name" value="AQUAPORIN NIP2-1"/>
    <property type="match status" value="1"/>
</dbReference>
<reference evidence="3" key="1">
    <citation type="submission" date="2021-06" db="EMBL/GenBank/DDBJ databases">
        <title>Complete genome sequence of Nocardioides sp. G188.</title>
        <authorList>
            <person name="Im W.-T."/>
        </authorList>
    </citation>
    <scope>NUCLEOTIDE SEQUENCE</scope>
    <source>
        <strain evidence="3">G188</strain>
    </source>
</reference>
<keyword evidence="2" id="KW-1133">Transmembrane helix</keyword>
<dbReference type="AlphaFoldDB" id="A0A975Y210"/>
<evidence type="ECO:0000313" key="3">
    <source>
        <dbReference type="EMBL" id="QWZ10072.1"/>
    </source>
</evidence>
<evidence type="ECO:0000256" key="1">
    <source>
        <dbReference type="ARBA" id="ARBA00022448"/>
    </source>
</evidence>
<dbReference type="Proteomes" id="UP000683575">
    <property type="component" value="Chromosome"/>
</dbReference>
<evidence type="ECO:0000256" key="2">
    <source>
        <dbReference type="SAM" id="Phobius"/>
    </source>
</evidence>
<keyword evidence="1" id="KW-0813">Transport</keyword>
<dbReference type="PANTHER" id="PTHR45724:SF13">
    <property type="entry name" value="AQUAPORIN NIP1-1-RELATED"/>
    <property type="match status" value="1"/>
</dbReference>
<feature type="transmembrane region" description="Helical" evidence="2">
    <location>
        <begin position="207"/>
        <end position="228"/>
    </location>
</feature>
<feature type="transmembrane region" description="Helical" evidence="2">
    <location>
        <begin position="20"/>
        <end position="41"/>
    </location>
</feature>
<feature type="transmembrane region" description="Helical" evidence="2">
    <location>
        <begin position="137"/>
        <end position="155"/>
    </location>
</feature>
<organism evidence="3 4">
    <name type="scientific">Nocardioides panacis</name>
    <dbReference type="NCBI Taxonomy" id="2849501"/>
    <lineage>
        <taxon>Bacteria</taxon>
        <taxon>Bacillati</taxon>
        <taxon>Actinomycetota</taxon>
        <taxon>Actinomycetes</taxon>
        <taxon>Propionibacteriales</taxon>
        <taxon>Nocardioidaceae</taxon>
        <taxon>Nocardioides</taxon>
    </lineage>
</organism>
<dbReference type="RefSeq" id="WP_216941918.1">
    <property type="nucleotide sequence ID" value="NZ_CP077062.1"/>
</dbReference>
<protein>
    <submittedName>
        <fullName evidence="3">Aquaporin</fullName>
    </submittedName>
</protein>
<dbReference type="InterPro" id="IPR022357">
    <property type="entry name" value="MIP_CS"/>
</dbReference>
<feature type="transmembrane region" description="Helical" evidence="2">
    <location>
        <begin position="47"/>
        <end position="68"/>
    </location>
</feature>
<accession>A0A975Y210</accession>
<dbReference type="Pfam" id="PF00230">
    <property type="entry name" value="MIP"/>
    <property type="match status" value="1"/>
</dbReference>
<feature type="transmembrane region" description="Helical" evidence="2">
    <location>
        <begin position="95"/>
        <end position="117"/>
    </location>
</feature>
<dbReference type="InterPro" id="IPR000425">
    <property type="entry name" value="MIP"/>
</dbReference>
<name>A0A975Y210_9ACTN</name>
<sequence>MEVVQPMADFQDPSQEWRRLFSELLGTFFLVLVAAGGGMMGQAFPNTISRTAAVVAPALMVLSVILFMGKVSGAHLNPAVSVAFSLRGDFPWRRVPGYVLAQLAGAAVAAWFLQAVIGISATTGSNYPASGYSSFDAFLMEAVLTLGLVSVILGTASGAQNVGVIGALGVGSYIALAGLWGSPISGASMNPARTFGPDLIGADFSDFWVYIAGPLTGAVIAVGVAFVLRGYGGGRSGSAAAQGVLGTEVKRSDR</sequence>
<evidence type="ECO:0000313" key="4">
    <source>
        <dbReference type="Proteomes" id="UP000683575"/>
    </source>
</evidence>
<feature type="transmembrane region" description="Helical" evidence="2">
    <location>
        <begin position="162"/>
        <end position="181"/>
    </location>
</feature>
<dbReference type="PROSITE" id="PS00221">
    <property type="entry name" value="MIP"/>
    <property type="match status" value="1"/>
</dbReference>
<dbReference type="GO" id="GO:0015267">
    <property type="term" value="F:channel activity"/>
    <property type="evidence" value="ECO:0007669"/>
    <property type="project" value="InterPro"/>
</dbReference>
<keyword evidence="2" id="KW-0812">Transmembrane</keyword>
<dbReference type="InterPro" id="IPR034294">
    <property type="entry name" value="Aquaporin_transptr"/>
</dbReference>
<gene>
    <name evidence="3" type="ORF">KRR39_10240</name>
</gene>
<keyword evidence="4" id="KW-1185">Reference proteome</keyword>
<keyword evidence="2" id="KW-0472">Membrane</keyword>
<dbReference type="GO" id="GO:0016020">
    <property type="term" value="C:membrane"/>
    <property type="evidence" value="ECO:0007669"/>
    <property type="project" value="InterPro"/>
</dbReference>
<dbReference type="EMBL" id="CP077062">
    <property type="protein sequence ID" value="QWZ10072.1"/>
    <property type="molecule type" value="Genomic_DNA"/>
</dbReference>
<dbReference type="KEGG" id="nps:KRR39_10240"/>
<proteinExistence type="predicted"/>